<protein>
    <submittedName>
        <fullName evidence="2">Uncharacterized protein</fullName>
    </submittedName>
</protein>
<gene>
    <name evidence="2" type="ORF">KCU76_g19577</name>
</gene>
<reference evidence="2" key="2">
    <citation type="submission" date="2021-08" db="EMBL/GenBank/DDBJ databases">
        <authorList>
            <person name="Gostincar C."/>
            <person name="Sun X."/>
            <person name="Song Z."/>
            <person name="Gunde-Cimerman N."/>
        </authorList>
    </citation>
    <scope>NUCLEOTIDE SEQUENCE</scope>
    <source>
        <strain evidence="2">EXF-9911</strain>
    </source>
</reference>
<evidence type="ECO:0000256" key="1">
    <source>
        <dbReference type="SAM" id="MobiDB-lite"/>
    </source>
</evidence>
<feature type="non-terminal residue" evidence="2">
    <location>
        <position position="191"/>
    </location>
</feature>
<dbReference type="AlphaFoldDB" id="A0A9P8DVW7"/>
<feature type="compositionally biased region" description="Low complexity" evidence="1">
    <location>
        <begin position="15"/>
        <end position="49"/>
    </location>
</feature>
<feature type="region of interest" description="Disordered" evidence="1">
    <location>
        <begin position="15"/>
        <end position="191"/>
    </location>
</feature>
<evidence type="ECO:0000313" key="3">
    <source>
        <dbReference type="Proteomes" id="UP000779574"/>
    </source>
</evidence>
<feature type="compositionally biased region" description="Low complexity" evidence="1">
    <location>
        <begin position="155"/>
        <end position="178"/>
    </location>
</feature>
<feature type="compositionally biased region" description="Polar residues" evidence="1">
    <location>
        <begin position="179"/>
        <end position="191"/>
    </location>
</feature>
<evidence type="ECO:0000313" key="2">
    <source>
        <dbReference type="EMBL" id="KAG9660321.1"/>
    </source>
</evidence>
<feature type="compositionally biased region" description="Pro residues" evidence="1">
    <location>
        <begin position="50"/>
        <end position="62"/>
    </location>
</feature>
<comment type="caution">
    <text evidence="2">The sequence shown here is derived from an EMBL/GenBank/DDBJ whole genome shotgun (WGS) entry which is preliminary data.</text>
</comment>
<organism evidence="2 3">
    <name type="scientific">Aureobasidium melanogenum</name>
    <name type="common">Aureobasidium pullulans var. melanogenum</name>
    <dbReference type="NCBI Taxonomy" id="46634"/>
    <lineage>
        <taxon>Eukaryota</taxon>
        <taxon>Fungi</taxon>
        <taxon>Dikarya</taxon>
        <taxon>Ascomycota</taxon>
        <taxon>Pezizomycotina</taxon>
        <taxon>Dothideomycetes</taxon>
        <taxon>Dothideomycetidae</taxon>
        <taxon>Dothideales</taxon>
        <taxon>Saccotheciaceae</taxon>
        <taxon>Aureobasidium</taxon>
    </lineage>
</organism>
<sequence length="191" mass="20185">MPGGGVQLLLQLEQEQKAQQHSQQHYLYPRPEQAQQQHHYQNQQFLSPQAHPPPSIPLPPLPAMTKIRGADPAEEAPSDKERRGADAAAIVVSGDLRARAATGIPRSVTSSPSIPTLRTQASSLSPSPSPSPSRVPTPNLRKAVSIEAFPRPPGSAIASPLGPLASSSPRNSSQSSTSLAPNSHSSSISRL</sequence>
<reference evidence="2" key="1">
    <citation type="journal article" date="2021" name="J Fungi (Basel)">
        <title>Virulence traits and population genomics of the black yeast Aureobasidium melanogenum.</title>
        <authorList>
            <person name="Cernosa A."/>
            <person name="Sun X."/>
            <person name="Gostincar C."/>
            <person name="Fang C."/>
            <person name="Gunde-Cimerman N."/>
            <person name="Song Z."/>
        </authorList>
    </citation>
    <scope>NUCLEOTIDE SEQUENCE</scope>
    <source>
        <strain evidence="2">EXF-9911</strain>
    </source>
</reference>
<dbReference type="EMBL" id="JAHFXF010002055">
    <property type="protein sequence ID" value="KAG9660321.1"/>
    <property type="molecule type" value="Genomic_DNA"/>
</dbReference>
<accession>A0A9P8DVW7</accession>
<dbReference type="Proteomes" id="UP000779574">
    <property type="component" value="Unassembled WGS sequence"/>
</dbReference>
<name>A0A9P8DVW7_AURME</name>
<proteinExistence type="predicted"/>
<feature type="compositionally biased region" description="Polar residues" evidence="1">
    <location>
        <begin position="107"/>
        <end position="121"/>
    </location>
</feature>